<protein>
    <recommendedName>
        <fullName evidence="14">Sensor histidine kinase MtrB</fullName>
        <ecNumber evidence="3">2.7.13.3</ecNumber>
    </recommendedName>
</protein>
<accession>A0A4Y4D5W9</accession>
<evidence type="ECO:0000256" key="6">
    <source>
        <dbReference type="ARBA" id="ARBA00022679"/>
    </source>
</evidence>
<evidence type="ECO:0000256" key="14">
    <source>
        <dbReference type="ARBA" id="ARBA00035305"/>
    </source>
</evidence>
<dbReference type="Proteomes" id="UP000315730">
    <property type="component" value="Unassembled WGS sequence"/>
</dbReference>
<dbReference type="FunFam" id="3.30.565.10:FF:000013">
    <property type="entry name" value="Two-component sensor histidine kinase"/>
    <property type="match status" value="1"/>
</dbReference>
<keyword evidence="7 16" id="KW-0812">Transmembrane</keyword>
<evidence type="ECO:0000313" key="20">
    <source>
        <dbReference type="Proteomes" id="UP000315730"/>
    </source>
</evidence>
<sequence>MSAAPAPATARPPAARRRPKLLRRLRLSRRVLFRRWRQSLQFRAIAVALALTSMAFFATGSFLSHQIADRLFTDRLNQVLEEARTDISTAQASFDASDASDRTEVQALINSTLGGLSQDTSTTDHRWVLIPMDQGTGQSFVGVQTESPWMTSASVPQQLQQRVANGDGTYWQPASVRMAENAPQQPVIVIGDVVQLNQNSRYGLYFVYDFSDPQATLDSIHAVLLLSMVALLLLVGTIVWYVTREVVRPVSNTARVSQRLSEGDLDVRMEVRGSNEVARLSRSFNRMADSIQTQITQLEQLSSIQQTFVSDVSHELRTPLTTVKMAAEVLYNAREDFDPVNRRSSELLHNQVERFDSMLSDLLEISRFDAGAARLDIASTDIFSVVYDVVEAAAPIVLTSGSELTVRSTLTRAVVQMDQRRIDRILRNLVTNALEHGESKPVDIYVGANENCVAVAVQDHGIGMTEEQTTKVFNRFWRGDPARARTVGGTGLGLAIATEDTRLHGGRLEVWAEPDNGACFRLTLPLLRTQPLDPELPNPLPLPPDEDSAASTARVTDTGSLQLTAPAPLFVGDPVTGQLSIDFTEGVDDAAASGSGAAHGADEPAGGRSLSDALAGERPGAEDTAPTGVTPDDGTADDAAANGTAGGAGRQGGVVGPNGGTARAATDTASRARSGTDGPGHHGTHPGSSAAQDGRGTEES</sequence>
<dbReference type="RefSeq" id="WP_233438786.1">
    <property type="nucleotide sequence ID" value="NZ_BJNW01000009.1"/>
</dbReference>
<dbReference type="InterPro" id="IPR003661">
    <property type="entry name" value="HisK_dim/P_dom"/>
</dbReference>
<dbReference type="AlphaFoldDB" id="A0A4Y4D5W9"/>
<evidence type="ECO:0000256" key="11">
    <source>
        <dbReference type="ARBA" id="ARBA00022989"/>
    </source>
</evidence>
<evidence type="ECO:0000256" key="9">
    <source>
        <dbReference type="ARBA" id="ARBA00022777"/>
    </source>
</evidence>
<dbReference type="SUPFAM" id="SSF55874">
    <property type="entry name" value="ATPase domain of HSP90 chaperone/DNA topoisomerase II/histidine kinase"/>
    <property type="match status" value="1"/>
</dbReference>
<dbReference type="EC" id="2.7.13.3" evidence="3"/>
<feature type="transmembrane region" description="Helical" evidence="16">
    <location>
        <begin position="220"/>
        <end position="242"/>
    </location>
</feature>
<keyword evidence="10" id="KW-0067">ATP-binding</keyword>
<dbReference type="PROSITE" id="PS50109">
    <property type="entry name" value="HIS_KIN"/>
    <property type="match status" value="1"/>
</dbReference>
<evidence type="ECO:0000259" key="17">
    <source>
        <dbReference type="PROSITE" id="PS50109"/>
    </source>
</evidence>
<organism evidence="19 20">
    <name type="scientific">Kocuria varians</name>
    <name type="common">Micrococcus varians</name>
    <dbReference type="NCBI Taxonomy" id="1272"/>
    <lineage>
        <taxon>Bacteria</taxon>
        <taxon>Bacillati</taxon>
        <taxon>Actinomycetota</taxon>
        <taxon>Actinomycetes</taxon>
        <taxon>Micrococcales</taxon>
        <taxon>Micrococcaceae</taxon>
        <taxon>Kocuria</taxon>
    </lineage>
</organism>
<dbReference type="InterPro" id="IPR036890">
    <property type="entry name" value="HATPase_C_sf"/>
</dbReference>
<dbReference type="InterPro" id="IPR047669">
    <property type="entry name" value="MtrAB_MtrB"/>
</dbReference>
<keyword evidence="8" id="KW-0547">Nucleotide-binding</keyword>
<keyword evidence="4" id="KW-1003">Cell membrane</keyword>
<dbReference type="SMART" id="SM00304">
    <property type="entry name" value="HAMP"/>
    <property type="match status" value="1"/>
</dbReference>
<keyword evidence="12" id="KW-0902">Two-component regulatory system</keyword>
<feature type="compositionally biased region" description="Gly residues" evidence="15">
    <location>
        <begin position="644"/>
        <end position="659"/>
    </location>
</feature>
<dbReference type="Pfam" id="PF00672">
    <property type="entry name" value="HAMP"/>
    <property type="match status" value="1"/>
</dbReference>
<dbReference type="PRINTS" id="PR00344">
    <property type="entry name" value="BCTRLSENSOR"/>
</dbReference>
<reference evidence="19 20" key="1">
    <citation type="submission" date="2019-06" db="EMBL/GenBank/DDBJ databases">
        <title>Whole genome shotgun sequence of Kocuria varians NBRC 15358.</title>
        <authorList>
            <person name="Hosoyama A."/>
            <person name="Uohara A."/>
            <person name="Ohji S."/>
            <person name="Ichikawa N."/>
        </authorList>
    </citation>
    <scope>NUCLEOTIDE SEQUENCE [LARGE SCALE GENOMIC DNA]</scope>
    <source>
        <strain evidence="19 20">NBRC 15358</strain>
    </source>
</reference>
<dbReference type="STRING" id="1272.GCA_900014985_01138"/>
<evidence type="ECO:0000256" key="5">
    <source>
        <dbReference type="ARBA" id="ARBA00022553"/>
    </source>
</evidence>
<dbReference type="Pfam" id="PF02518">
    <property type="entry name" value="HATPase_c"/>
    <property type="match status" value="1"/>
</dbReference>
<dbReference type="PROSITE" id="PS50885">
    <property type="entry name" value="HAMP"/>
    <property type="match status" value="1"/>
</dbReference>
<feature type="compositionally biased region" description="Pro residues" evidence="15">
    <location>
        <begin position="534"/>
        <end position="543"/>
    </location>
</feature>
<dbReference type="InterPro" id="IPR005467">
    <property type="entry name" value="His_kinase_dom"/>
</dbReference>
<keyword evidence="20" id="KW-1185">Reference proteome</keyword>
<feature type="domain" description="HAMP" evidence="18">
    <location>
        <begin position="244"/>
        <end position="296"/>
    </location>
</feature>
<dbReference type="GO" id="GO:0005886">
    <property type="term" value="C:plasma membrane"/>
    <property type="evidence" value="ECO:0007669"/>
    <property type="project" value="UniProtKB-SubCell"/>
</dbReference>
<dbReference type="GO" id="GO:0000155">
    <property type="term" value="F:phosphorelay sensor kinase activity"/>
    <property type="evidence" value="ECO:0007669"/>
    <property type="project" value="InterPro"/>
</dbReference>
<comment type="subcellular location">
    <subcellularLocation>
        <location evidence="2">Cell membrane</location>
        <topology evidence="2">Multi-pass membrane protein</topology>
    </subcellularLocation>
</comment>
<keyword evidence="13 16" id="KW-0472">Membrane</keyword>
<dbReference type="NCBIfam" id="NF040691">
    <property type="entry name" value="MtrAB_MtrB"/>
    <property type="match status" value="1"/>
</dbReference>
<dbReference type="Pfam" id="PF00512">
    <property type="entry name" value="HisKA"/>
    <property type="match status" value="1"/>
</dbReference>
<dbReference type="Gene3D" id="3.30.565.10">
    <property type="entry name" value="Histidine kinase-like ATPase, C-terminal domain"/>
    <property type="match status" value="1"/>
</dbReference>
<feature type="compositionally biased region" description="Low complexity" evidence="15">
    <location>
        <begin position="660"/>
        <end position="676"/>
    </location>
</feature>
<dbReference type="InterPro" id="IPR003660">
    <property type="entry name" value="HAMP_dom"/>
</dbReference>
<dbReference type="PANTHER" id="PTHR43547:SF2">
    <property type="entry name" value="HYBRID SIGNAL TRANSDUCTION HISTIDINE KINASE C"/>
    <property type="match status" value="1"/>
</dbReference>
<dbReference type="CDD" id="cd06225">
    <property type="entry name" value="HAMP"/>
    <property type="match status" value="1"/>
</dbReference>
<dbReference type="SUPFAM" id="SSF158472">
    <property type="entry name" value="HAMP domain-like"/>
    <property type="match status" value="1"/>
</dbReference>
<evidence type="ECO:0000256" key="2">
    <source>
        <dbReference type="ARBA" id="ARBA00004651"/>
    </source>
</evidence>
<dbReference type="CDD" id="cd00075">
    <property type="entry name" value="HATPase"/>
    <property type="match status" value="1"/>
</dbReference>
<feature type="domain" description="Histidine kinase" evidence="17">
    <location>
        <begin position="311"/>
        <end position="528"/>
    </location>
</feature>
<dbReference type="InterPro" id="IPR003594">
    <property type="entry name" value="HATPase_dom"/>
</dbReference>
<evidence type="ECO:0000256" key="10">
    <source>
        <dbReference type="ARBA" id="ARBA00022840"/>
    </source>
</evidence>
<evidence type="ECO:0000256" key="7">
    <source>
        <dbReference type="ARBA" id="ARBA00022692"/>
    </source>
</evidence>
<evidence type="ECO:0000256" key="12">
    <source>
        <dbReference type="ARBA" id="ARBA00023012"/>
    </source>
</evidence>
<dbReference type="SMART" id="SM00388">
    <property type="entry name" value="HisKA"/>
    <property type="match status" value="1"/>
</dbReference>
<gene>
    <name evidence="19" type="ORF">KVA01_12490</name>
</gene>
<feature type="compositionally biased region" description="Low complexity" evidence="15">
    <location>
        <begin position="626"/>
        <end position="643"/>
    </location>
</feature>
<keyword evidence="11 16" id="KW-1133">Transmembrane helix</keyword>
<dbReference type="Gene3D" id="6.10.340.10">
    <property type="match status" value="1"/>
</dbReference>
<dbReference type="FunFam" id="1.10.287.130:FF:000010">
    <property type="entry name" value="Two-component sensor histidine kinase"/>
    <property type="match status" value="1"/>
</dbReference>
<keyword evidence="5" id="KW-0597">Phosphoprotein</keyword>
<evidence type="ECO:0000256" key="8">
    <source>
        <dbReference type="ARBA" id="ARBA00022741"/>
    </source>
</evidence>
<dbReference type="GO" id="GO:0005524">
    <property type="term" value="F:ATP binding"/>
    <property type="evidence" value="ECO:0007669"/>
    <property type="project" value="UniProtKB-KW"/>
</dbReference>
<evidence type="ECO:0000256" key="3">
    <source>
        <dbReference type="ARBA" id="ARBA00012438"/>
    </source>
</evidence>
<dbReference type="SMART" id="SM00387">
    <property type="entry name" value="HATPase_c"/>
    <property type="match status" value="1"/>
</dbReference>
<dbReference type="EMBL" id="BJNW01000009">
    <property type="protein sequence ID" value="GEC99094.1"/>
    <property type="molecule type" value="Genomic_DNA"/>
</dbReference>
<keyword evidence="9 19" id="KW-0418">Kinase</keyword>
<keyword evidence="6" id="KW-0808">Transferase</keyword>
<feature type="region of interest" description="Disordered" evidence="15">
    <location>
        <begin position="532"/>
        <end position="556"/>
    </location>
</feature>
<evidence type="ECO:0000259" key="18">
    <source>
        <dbReference type="PROSITE" id="PS50885"/>
    </source>
</evidence>
<evidence type="ECO:0000256" key="4">
    <source>
        <dbReference type="ARBA" id="ARBA00022475"/>
    </source>
</evidence>
<dbReference type="InterPro" id="IPR036097">
    <property type="entry name" value="HisK_dim/P_sf"/>
</dbReference>
<evidence type="ECO:0000256" key="13">
    <source>
        <dbReference type="ARBA" id="ARBA00023136"/>
    </source>
</evidence>
<evidence type="ECO:0000256" key="16">
    <source>
        <dbReference type="SAM" id="Phobius"/>
    </source>
</evidence>
<dbReference type="CDD" id="cd00082">
    <property type="entry name" value="HisKA"/>
    <property type="match status" value="1"/>
</dbReference>
<evidence type="ECO:0000313" key="19">
    <source>
        <dbReference type="EMBL" id="GEC99094.1"/>
    </source>
</evidence>
<feature type="region of interest" description="Disordered" evidence="15">
    <location>
        <begin position="591"/>
        <end position="700"/>
    </location>
</feature>
<dbReference type="SUPFAM" id="SSF47384">
    <property type="entry name" value="Homodimeric domain of signal transducing histidine kinase"/>
    <property type="match status" value="1"/>
</dbReference>
<dbReference type="Gene3D" id="1.10.287.130">
    <property type="match status" value="1"/>
</dbReference>
<comment type="caution">
    <text evidence="19">The sequence shown here is derived from an EMBL/GenBank/DDBJ whole genome shotgun (WGS) entry which is preliminary data.</text>
</comment>
<evidence type="ECO:0000256" key="15">
    <source>
        <dbReference type="SAM" id="MobiDB-lite"/>
    </source>
</evidence>
<evidence type="ECO:0000256" key="1">
    <source>
        <dbReference type="ARBA" id="ARBA00000085"/>
    </source>
</evidence>
<dbReference type="InterPro" id="IPR004358">
    <property type="entry name" value="Sig_transdc_His_kin-like_C"/>
</dbReference>
<name>A0A4Y4D5W9_KOCVA</name>
<dbReference type="PANTHER" id="PTHR43547">
    <property type="entry name" value="TWO-COMPONENT HISTIDINE KINASE"/>
    <property type="match status" value="1"/>
</dbReference>
<comment type="catalytic activity">
    <reaction evidence="1">
        <text>ATP + protein L-histidine = ADP + protein N-phospho-L-histidine.</text>
        <dbReference type="EC" id="2.7.13.3"/>
    </reaction>
</comment>
<proteinExistence type="predicted"/>